<keyword evidence="5" id="KW-1185">Reference proteome</keyword>
<feature type="compositionally biased region" description="Polar residues" evidence="1">
    <location>
        <begin position="175"/>
        <end position="218"/>
    </location>
</feature>
<feature type="domain" description="DUF7605" evidence="3">
    <location>
        <begin position="783"/>
        <end position="964"/>
    </location>
</feature>
<evidence type="ECO:0000313" key="4">
    <source>
        <dbReference type="EMBL" id="KAH7230099.1"/>
    </source>
</evidence>
<dbReference type="InterPro" id="IPR027417">
    <property type="entry name" value="P-loop_NTPase"/>
</dbReference>
<proteinExistence type="predicted"/>
<dbReference type="AlphaFoldDB" id="A0A9P9JV60"/>
<sequence>MESPNPSLPSLLSYLLFAKVEVTLDSSHTNPYHIMANSSLNPPSTLFKGLSLADHPSSAENGSQSTPGRSSPRTFDLSFSSPSSGPGPSSSSDGVFVSGHQSPNQNVSSRNVLQFGGDDQDSSSLQTQPFSFQSLHNMTPLPSRSPSPLPSRATPPQQQSSQLFSSFMTPPARTTRAQSTSNSQVPPFSFNSLSSPASDSRQRSLSFVSSTVSTPSRTQLETPDSIYMASPNPEPPALVIPYDTRTELAFPHALFTSVFQDALKQGPDIAQKAVKAIEKMQAGNPGILDSDVSKFLDDAKDLQQFQGSDTRTIAVLGDSGEGKSSLINSLLHFPGVAQTGDIGSACTSVVTEYRQKKAGHTAPITIDVEYLSAPEIRDMIQELLWSYRQLYLPGVESDETSEQDYNGYMRESEQAWSALHAAFKHKRQFTKKFAQDMSNGALERITGQLIEWAQETEWPAGGVDGFWTSTAQTADECVEHTKLFMQDKFWPFTKIIRVYLNSQVLKTGVVLADLPGLQDTNLARVRATQDYLMKCDNIIIVAKISRAITDQSLKYSLFYVLSRHMPTEWEESGAKRLNVAVVCTKSEEINLVTARREFCGPNKAISIATMESLDSEIDTAKSSGDRKRKKDAKKQQELLLVQARNEHVKRNLQTAYSSEMDGRNLDVFCVSNKWYEKYCPKGNNTFVDASGIPDLRRFCHTLTADAQLNEAKHYLRSRLSALLNSLDLWANSSLDEQDKIEELDDSVRAKAKEALDQIPNLVATFRQDFTECFQEQIMTFFGQRDYHWDQAASKEGLVWTTWHWSQYNAWCLKYGDHQTPKRGREDWNAKIIWKMRMELEGQWDIVEEEVTDVFSAMLHGAMSLLDSLKSGLSHSLPPQHVNPIAQSITAQIENLKYRMSREERRLHAEVRVIRRYASESNYNSYVLQDMIPQYRSAASQKEGDGKAARQKSIIQGYIEEGVIFPKMSIAISDRMSQLITETSGRLTSLLSDVFKVVKTDLDIALQSYKRSEVSPATHDRERQSKIRDFAKEIESLKQQHKYLLQSFEAI</sequence>
<feature type="compositionally biased region" description="Low complexity" evidence="1">
    <location>
        <begin position="150"/>
        <end position="167"/>
    </location>
</feature>
<evidence type="ECO:0008006" key="6">
    <source>
        <dbReference type="Google" id="ProtNLM"/>
    </source>
</evidence>
<feature type="region of interest" description="Disordered" evidence="1">
    <location>
        <begin position="47"/>
        <end position="218"/>
    </location>
</feature>
<dbReference type="Proteomes" id="UP000720189">
    <property type="component" value="Unassembled WGS sequence"/>
</dbReference>
<dbReference type="InterPro" id="IPR056024">
    <property type="entry name" value="DUF7605"/>
</dbReference>
<feature type="compositionally biased region" description="Low complexity" evidence="1">
    <location>
        <begin position="78"/>
        <end position="99"/>
    </location>
</feature>
<dbReference type="Pfam" id="PF00350">
    <property type="entry name" value="Dynamin_N"/>
    <property type="match status" value="1"/>
</dbReference>
<dbReference type="RefSeq" id="XP_046042910.1">
    <property type="nucleotide sequence ID" value="XM_046197403.1"/>
</dbReference>
<evidence type="ECO:0000259" key="2">
    <source>
        <dbReference type="Pfam" id="PF00350"/>
    </source>
</evidence>
<dbReference type="OrthoDB" id="3598281at2759"/>
<gene>
    <name evidence="4" type="ORF">BKA55DRAFT_654880</name>
</gene>
<dbReference type="InterPro" id="IPR045063">
    <property type="entry name" value="Dynamin_N"/>
</dbReference>
<protein>
    <recommendedName>
        <fullName evidence="6">GED domain-containing protein</fullName>
    </recommendedName>
</protein>
<evidence type="ECO:0000313" key="5">
    <source>
        <dbReference type="Proteomes" id="UP000720189"/>
    </source>
</evidence>
<dbReference type="Pfam" id="PF24564">
    <property type="entry name" value="DUF7605"/>
    <property type="match status" value="1"/>
</dbReference>
<comment type="caution">
    <text evidence="4">The sequence shown here is derived from an EMBL/GenBank/DDBJ whole genome shotgun (WGS) entry which is preliminary data.</text>
</comment>
<feature type="domain" description="Dynamin N-terminal" evidence="2">
    <location>
        <begin position="313"/>
        <end position="551"/>
    </location>
</feature>
<dbReference type="PANTHER" id="PTHR36681:SF3">
    <property type="entry name" value="NUCLEAR GTPASE, GERMINAL CENTER-ASSOCIATED, TANDEM DUPLICATE 3"/>
    <property type="match status" value="1"/>
</dbReference>
<evidence type="ECO:0000259" key="3">
    <source>
        <dbReference type="Pfam" id="PF24564"/>
    </source>
</evidence>
<evidence type="ECO:0000256" key="1">
    <source>
        <dbReference type="SAM" id="MobiDB-lite"/>
    </source>
</evidence>
<feature type="compositionally biased region" description="Polar residues" evidence="1">
    <location>
        <begin position="100"/>
        <end position="112"/>
    </location>
</feature>
<feature type="compositionally biased region" description="Polar residues" evidence="1">
    <location>
        <begin position="122"/>
        <end position="137"/>
    </location>
</feature>
<reference evidence="4" key="1">
    <citation type="journal article" date="2021" name="Nat. Commun.">
        <title>Genetic determinants of endophytism in the Arabidopsis root mycobiome.</title>
        <authorList>
            <person name="Mesny F."/>
            <person name="Miyauchi S."/>
            <person name="Thiergart T."/>
            <person name="Pickel B."/>
            <person name="Atanasova L."/>
            <person name="Karlsson M."/>
            <person name="Huettel B."/>
            <person name="Barry K.W."/>
            <person name="Haridas S."/>
            <person name="Chen C."/>
            <person name="Bauer D."/>
            <person name="Andreopoulos W."/>
            <person name="Pangilinan J."/>
            <person name="LaButti K."/>
            <person name="Riley R."/>
            <person name="Lipzen A."/>
            <person name="Clum A."/>
            <person name="Drula E."/>
            <person name="Henrissat B."/>
            <person name="Kohler A."/>
            <person name="Grigoriev I.V."/>
            <person name="Martin F.M."/>
            <person name="Hacquard S."/>
        </authorList>
    </citation>
    <scope>NUCLEOTIDE SEQUENCE</scope>
    <source>
        <strain evidence="4">MPI-CAGE-AT-0023</strain>
    </source>
</reference>
<organism evidence="4 5">
    <name type="scientific">Fusarium redolens</name>
    <dbReference type="NCBI Taxonomy" id="48865"/>
    <lineage>
        <taxon>Eukaryota</taxon>
        <taxon>Fungi</taxon>
        <taxon>Dikarya</taxon>
        <taxon>Ascomycota</taxon>
        <taxon>Pezizomycotina</taxon>
        <taxon>Sordariomycetes</taxon>
        <taxon>Hypocreomycetidae</taxon>
        <taxon>Hypocreales</taxon>
        <taxon>Nectriaceae</taxon>
        <taxon>Fusarium</taxon>
        <taxon>Fusarium redolens species complex</taxon>
    </lineage>
</organism>
<dbReference type="PANTHER" id="PTHR36681">
    <property type="entry name" value="NUCLEAR GTPASE, GERMINAL CENTER-ASSOCIATED, TANDEM DUPLICATE 3"/>
    <property type="match status" value="1"/>
</dbReference>
<feature type="compositionally biased region" description="Polar residues" evidence="1">
    <location>
        <begin position="58"/>
        <end position="73"/>
    </location>
</feature>
<name>A0A9P9JV60_FUSRE</name>
<accession>A0A9P9JV60</accession>
<dbReference type="Gene3D" id="3.40.50.300">
    <property type="entry name" value="P-loop containing nucleotide triphosphate hydrolases"/>
    <property type="match status" value="2"/>
</dbReference>
<dbReference type="GeneID" id="70227357"/>
<dbReference type="EMBL" id="JAGMUX010000023">
    <property type="protein sequence ID" value="KAH7230099.1"/>
    <property type="molecule type" value="Genomic_DNA"/>
</dbReference>
<dbReference type="SUPFAM" id="SSF52540">
    <property type="entry name" value="P-loop containing nucleoside triphosphate hydrolases"/>
    <property type="match status" value="1"/>
</dbReference>